<dbReference type="GO" id="GO:0004165">
    <property type="term" value="F:delta(3)-delta(2)-enoyl-CoA isomerase activity"/>
    <property type="evidence" value="ECO:0007669"/>
    <property type="project" value="UniProtKB-ARBA"/>
</dbReference>
<keyword evidence="2" id="KW-0576">Peroxisome</keyword>
<keyword evidence="5" id="KW-1185">Reference proteome</keyword>
<dbReference type="InterPro" id="IPR001753">
    <property type="entry name" value="Enoyl-CoA_hydra/iso"/>
</dbReference>
<name>A0AAF0BUF0_9ACTN</name>
<evidence type="ECO:0000256" key="2">
    <source>
        <dbReference type="ARBA" id="ARBA00023140"/>
    </source>
</evidence>
<dbReference type="InterPro" id="IPR051053">
    <property type="entry name" value="ECH/Chromodomain_protein"/>
</dbReference>
<evidence type="ECO:0000256" key="1">
    <source>
        <dbReference type="ARBA" id="ARBA00004275"/>
    </source>
</evidence>
<dbReference type="PANTHER" id="PTHR43684:SF1">
    <property type="entry name" value="ENOYL-COA DELTA ISOMERASE 2"/>
    <property type="match status" value="1"/>
</dbReference>
<accession>A0AAF0BUF0</accession>
<dbReference type="PANTHER" id="PTHR43684">
    <property type="match status" value="1"/>
</dbReference>
<dbReference type="SUPFAM" id="SSF52096">
    <property type="entry name" value="ClpP/crotonase"/>
    <property type="match status" value="1"/>
</dbReference>
<reference evidence="4" key="1">
    <citation type="submission" date="2023-01" db="EMBL/GenBank/DDBJ databases">
        <title>The diversity of Class Acidimicrobiia in South China Sea sediment environments and the proposal of Iamia marina sp. nov., a novel species of the genus Iamia.</title>
        <authorList>
            <person name="He Y."/>
            <person name="Tian X."/>
        </authorList>
    </citation>
    <scope>NUCLEOTIDE SEQUENCE</scope>
    <source>
        <strain evidence="4">DSM 19957</strain>
    </source>
</reference>
<dbReference type="Proteomes" id="UP001216390">
    <property type="component" value="Chromosome"/>
</dbReference>
<evidence type="ECO:0000313" key="4">
    <source>
        <dbReference type="EMBL" id="WCO66008.1"/>
    </source>
</evidence>
<dbReference type="KEGG" id="ima:PO878_16020"/>
<keyword evidence="3" id="KW-0413">Isomerase</keyword>
<proteinExistence type="predicted"/>
<dbReference type="CDD" id="cd06558">
    <property type="entry name" value="crotonase-like"/>
    <property type="match status" value="1"/>
</dbReference>
<organism evidence="4 5">
    <name type="scientific">Iamia majanohamensis</name>
    <dbReference type="NCBI Taxonomy" id="467976"/>
    <lineage>
        <taxon>Bacteria</taxon>
        <taxon>Bacillati</taxon>
        <taxon>Actinomycetota</taxon>
        <taxon>Acidimicrobiia</taxon>
        <taxon>Acidimicrobiales</taxon>
        <taxon>Iamiaceae</taxon>
        <taxon>Iamia</taxon>
    </lineage>
</organism>
<evidence type="ECO:0000313" key="5">
    <source>
        <dbReference type="Proteomes" id="UP001216390"/>
    </source>
</evidence>
<sequence length="246" mass="24943">MTAPVLRTVDEGAVRTLVLDRPAARNAFDVALYTALAGALDEARAEDAVHVVVLTGAGGVFSAGQDLEEMVALATGTAPEGAEHGFRSLLAAVEAFDKPLLAAVDGAGVGIGFTLLAHCDLVWVSDRARLRVPFAEMGVPPEAASSVLLPTRMGRQQAARVLLTGDWVGAEEAVALGLAVAVVPADDLAATVAAEAARIAAHPLAGLRAVAGLLRAGEADAVGAARAREEAAFAELLAGFSRPEGA</sequence>
<evidence type="ECO:0000256" key="3">
    <source>
        <dbReference type="ARBA" id="ARBA00023235"/>
    </source>
</evidence>
<dbReference type="Pfam" id="PF00378">
    <property type="entry name" value="ECH_1"/>
    <property type="match status" value="1"/>
</dbReference>
<dbReference type="InterPro" id="IPR029045">
    <property type="entry name" value="ClpP/crotonase-like_dom_sf"/>
</dbReference>
<dbReference type="EMBL" id="CP116942">
    <property type="protein sequence ID" value="WCO66008.1"/>
    <property type="molecule type" value="Genomic_DNA"/>
</dbReference>
<comment type="subcellular location">
    <subcellularLocation>
        <location evidence="1">Peroxisome</location>
    </subcellularLocation>
</comment>
<dbReference type="RefSeq" id="WP_272735534.1">
    <property type="nucleotide sequence ID" value="NZ_CP116942.1"/>
</dbReference>
<gene>
    <name evidence="4" type="ORF">PO878_16020</name>
</gene>
<dbReference type="Gene3D" id="3.90.226.10">
    <property type="entry name" value="2-enoyl-CoA Hydratase, Chain A, domain 1"/>
    <property type="match status" value="1"/>
</dbReference>
<protein>
    <submittedName>
        <fullName evidence="4">Enoyl-CoA hydratase/isomerase family protein</fullName>
    </submittedName>
</protein>
<dbReference type="AlphaFoldDB" id="A0AAF0BUF0"/>